<keyword evidence="7" id="KW-1185">Reference proteome</keyword>
<evidence type="ECO:0000256" key="1">
    <source>
        <dbReference type="ARBA" id="ARBA00022617"/>
    </source>
</evidence>
<evidence type="ECO:0000256" key="3">
    <source>
        <dbReference type="ARBA" id="ARBA00023004"/>
    </source>
</evidence>
<name>A0ABZ2BYL1_9RHOB</name>
<dbReference type="Gene3D" id="1.10.760.10">
    <property type="entry name" value="Cytochrome c-like domain"/>
    <property type="match status" value="1"/>
</dbReference>
<evidence type="ECO:0000259" key="5">
    <source>
        <dbReference type="PROSITE" id="PS51007"/>
    </source>
</evidence>
<feature type="domain" description="Cytochrome c" evidence="5">
    <location>
        <begin position="23"/>
        <end position="133"/>
    </location>
</feature>
<dbReference type="PROSITE" id="PS51257">
    <property type="entry name" value="PROKAR_LIPOPROTEIN"/>
    <property type="match status" value="1"/>
</dbReference>
<evidence type="ECO:0000256" key="4">
    <source>
        <dbReference type="PROSITE-ProRule" id="PRU00433"/>
    </source>
</evidence>
<dbReference type="InterPro" id="IPR009056">
    <property type="entry name" value="Cyt_c-like_dom"/>
</dbReference>
<keyword evidence="2 4" id="KW-0479">Metal-binding</keyword>
<dbReference type="Pfam" id="PF13442">
    <property type="entry name" value="Cytochrome_CBB3"/>
    <property type="match status" value="1"/>
</dbReference>
<reference evidence="7" key="1">
    <citation type="submission" date="2024-01" db="EMBL/GenBank/DDBJ databases">
        <title>Roseobacter fucihabitans sp. nov., isolated from the brown alga Fucus spiralis.</title>
        <authorList>
            <person name="Hahnke S."/>
            <person name="Berger M."/>
            <person name="Schlingloff A."/>
            <person name="Athale I."/>
            <person name="Neumann-Schaal M."/>
            <person name="Adenaya A."/>
            <person name="Poehlein A."/>
            <person name="Daniel R."/>
            <person name="Pertersen J."/>
            <person name="Brinkhoff T."/>
        </authorList>
    </citation>
    <scope>NUCLEOTIDE SEQUENCE [LARGE SCALE GENOMIC DNA]</scope>
    <source>
        <strain evidence="7">B14</strain>
    </source>
</reference>
<dbReference type="PROSITE" id="PS51007">
    <property type="entry name" value="CYTC"/>
    <property type="match status" value="1"/>
</dbReference>
<protein>
    <recommendedName>
        <fullName evidence="5">Cytochrome c domain-containing protein</fullName>
    </recommendedName>
</protein>
<keyword evidence="1 4" id="KW-0349">Heme</keyword>
<keyword evidence="3 4" id="KW-0408">Iron</keyword>
<gene>
    <name evidence="6" type="ORF">ROLI_028890</name>
</gene>
<accession>A0ABZ2BYL1</accession>
<dbReference type="Proteomes" id="UP001318682">
    <property type="component" value="Chromosome"/>
</dbReference>
<evidence type="ECO:0000313" key="6">
    <source>
        <dbReference type="EMBL" id="WVX49794.1"/>
    </source>
</evidence>
<dbReference type="EMBL" id="CP143423">
    <property type="protein sequence ID" value="WVX49794.1"/>
    <property type="molecule type" value="Genomic_DNA"/>
</dbReference>
<proteinExistence type="predicted"/>
<evidence type="ECO:0000256" key="2">
    <source>
        <dbReference type="ARBA" id="ARBA00022723"/>
    </source>
</evidence>
<dbReference type="RefSeq" id="WP_187429223.1">
    <property type="nucleotide sequence ID" value="NZ_CP143423.1"/>
</dbReference>
<dbReference type="InterPro" id="IPR036909">
    <property type="entry name" value="Cyt_c-like_dom_sf"/>
</dbReference>
<sequence length="135" mass="14247">MFRLFLLGMVCALVAGCGGIGRNDLSDGAAIYASECAVCHGGNARGGGGGGVAGLSKTPPDLTGLRLRNGGSFPVYETLETVEGYAQGGMRGRQMAGIGALQSDRKKRARIDRRRIRSGDRIIDMMVFLESVQRP</sequence>
<organism evidence="6 7">
    <name type="scientific">Roseobacter fucihabitans</name>
    <dbReference type="NCBI Taxonomy" id="1537242"/>
    <lineage>
        <taxon>Bacteria</taxon>
        <taxon>Pseudomonadati</taxon>
        <taxon>Pseudomonadota</taxon>
        <taxon>Alphaproteobacteria</taxon>
        <taxon>Rhodobacterales</taxon>
        <taxon>Roseobacteraceae</taxon>
        <taxon>Roseobacter</taxon>
    </lineage>
</organism>
<dbReference type="SUPFAM" id="SSF46626">
    <property type="entry name" value="Cytochrome c"/>
    <property type="match status" value="1"/>
</dbReference>
<evidence type="ECO:0000313" key="7">
    <source>
        <dbReference type="Proteomes" id="UP001318682"/>
    </source>
</evidence>